<proteinExistence type="predicted"/>
<dbReference type="HOGENOM" id="CLU_3410132_0_0_5"/>
<dbReference type="AlphaFoldDB" id="A0A0A0HI39"/>
<dbReference type="EMBL" id="AONH01000013">
    <property type="protein sequence ID" value="KGM87462.1"/>
    <property type="molecule type" value="Genomic_DNA"/>
</dbReference>
<gene>
    <name evidence="1" type="ORF">rosmuc_02196</name>
</gene>
<sequence length="29" mass="3086">MHDVALLVGEFPGAWGNLRGPPIAPHAMM</sequence>
<dbReference type="Proteomes" id="UP000030021">
    <property type="component" value="Unassembled WGS sequence"/>
</dbReference>
<reference evidence="1 2" key="1">
    <citation type="submission" date="2013-01" db="EMBL/GenBank/DDBJ databases">
        <authorList>
            <person name="Fiebig A."/>
            <person name="Goeker M."/>
            <person name="Klenk H.-P.P."/>
        </authorList>
    </citation>
    <scope>NUCLEOTIDE SEQUENCE [LARGE SCALE GENOMIC DNA]</scope>
    <source>
        <strain evidence="1 2">DSM 17069</strain>
    </source>
</reference>
<name>A0A0A0HI39_9RHOB</name>
<organism evidence="1 2">
    <name type="scientific">Roseovarius mucosus DSM 17069</name>
    <dbReference type="NCBI Taxonomy" id="1288298"/>
    <lineage>
        <taxon>Bacteria</taxon>
        <taxon>Pseudomonadati</taxon>
        <taxon>Pseudomonadota</taxon>
        <taxon>Alphaproteobacteria</taxon>
        <taxon>Rhodobacterales</taxon>
        <taxon>Roseobacteraceae</taxon>
        <taxon>Roseovarius</taxon>
    </lineage>
</organism>
<evidence type="ECO:0000313" key="1">
    <source>
        <dbReference type="EMBL" id="KGM87462.1"/>
    </source>
</evidence>
<comment type="caution">
    <text evidence="1">The sequence shown here is derived from an EMBL/GenBank/DDBJ whole genome shotgun (WGS) entry which is preliminary data.</text>
</comment>
<evidence type="ECO:0000313" key="2">
    <source>
        <dbReference type="Proteomes" id="UP000030021"/>
    </source>
</evidence>
<protein>
    <submittedName>
        <fullName evidence="1">Uncharacterized protein</fullName>
    </submittedName>
</protein>
<accession>A0A0A0HI39</accession>